<organism evidence="4 5">
    <name type="scientific">Gymnopilus dilepis</name>
    <dbReference type="NCBI Taxonomy" id="231916"/>
    <lineage>
        <taxon>Eukaryota</taxon>
        <taxon>Fungi</taxon>
        <taxon>Dikarya</taxon>
        <taxon>Basidiomycota</taxon>
        <taxon>Agaricomycotina</taxon>
        <taxon>Agaricomycetes</taxon>
        <taxon>Agaricomycetidae</taxon>
        <taxon>Agaricales</taxon>
        <taxon>Agaricineae</taxon>
        <taxon>Hymenogastraceae</taxon>
        <taxon>Gymnopilus</taxon>
    </lineage>
</organism>
<protein>
    <recommendedName>
        <fullName evidence="3">Dilute domain-containing protein</fullName>
    </recommendedName>
</protein>
<name>A0A409WHV3_9AGAR</name>
<dbReference type="SMART" id="SM01132">
    <property type="entry name" value="DIL"/>
    <property type="match status" value="1"/>
</dbReference>
<dbReference type="GO" id="GO:0051020">
    <property type="term" value="F:GTPase binding"/>
    <property type="evidence" value="ECO:0007669"/>
    <property type="project" value="TreeGrafter"/>
</dbReference>
<feature type="region of interest" description="Disordered" evidence="2">
    <location>
        <begin position="472"/>
        <end position="491"/>
    </location>
</feature>
<dbReference type="CDD" id="cd15473">
    <property type="entry name" value="Myo5p-like_CBD_DIL_ANK"/>
    <property type="match status" value="1"/>
</dbReference>
<feature type="compositionally biased region" description="Polar residues" evidence="2">
    <location>
        <begin position="472"/>
        <end position="490"/>
    </location>
</feature>
<dbReference type="STRING" id="231916.A0A409WHV3"/>
<evidence type="ECO:0000259" key="3">
    <source>
        <dbReference type="PROSITE" id="PS51126"/>
    </source>
</evidence>
<feature type="region of interest" description="Disordered" evidence="2">
    <location>
        <begin position="229"/>
        <end position="250"/>
    </location>
</feature>
<dbReference type="Proteomes" id="UP000284706">
    <property type="component" value="Unassembled WGS sequence"/>
</dbReference>
<evidence type="ECO:0000313" key="5">
    <source>
        <dbReference type="Proteomes" id="UP000284706"/>
    </source>
</evidence>
<feature type="domain" description="Dilute" evidence="3">
    <location>
        <begin position="316"/>
        <end position="643"/>
    </location>
</feature>
<dbReference type="InParanoid" id="A0A409WHV3"/>
<dbReference type="PROSITE" id="PS50088">
    <property type="entry name" value="ANK_REPEAT"/>
    <property type="match status" value="1"/>
</dbReference>
<dbReference type="PANTHER" id="PTHR16027:SF6">
    <property type="entry name" value="DILUTE DOMAIN-CONTAINING PROTEIN"/>
    <property type="match status" value="1"/>
</dbReference>
<dbReference type="OrthoDB" id="426293at2759"/>
<keyword evidence="5" id="KW-1185">Reference proteome</keyword>
<reference evidence="4 5" key="1">
    <citation type="journal article" date="2018" name="Evol. Lett.">
        <title>Horizontal gene cluster transfer increased hallucinogenic mushroom diversity.</title>
        <authorList>
            <person name="Reynolds H.T."/>
            <person name="Vijayakumar V."/>
            <person name="Gluck-Thaler E."/>
            <person name="Korotkin H.B."/>
            <person name="Matheny P.B."/>
            <person name="Slot J.C."/>
        </authorList>
    </citation>
    <scope>NUCLEOTIDE SEQUENCE [LARGE SCALE GENOMIC DNA]</scope>
    <source>
        <strain evidence="4 5">SRW20</strain>
    </source>
</reference>
<feature type="repeat" description="ANK" evidence="1">
    <location>
        <begin position="124"/>
        <end position="156"/>
    </location>
</feature>
<dbReference type="EMBL" id="NHYE01005065">
    <property type="protein sequence ID" value="PPQ78061.1"/>
    <property type="molecule type" value="Genomic_DNA"/>
</dbReference>
<dbReference type="InterPro" id="IPR036770">
    <property type="entry name" value="Ankyrin_rpt-contain_sf"/>
</dbReference>
<feature type="compositionally biased region" description="Polar residues" evidence="2">
    <location>
        <begin position="440"/>
        <end position="452"/>
    </location>
</feature>
<feature type="compositionally biased region" description="Low complexity" evidence="2">
    <location>
        <begin position="453"/>
        <end position="464"/>
    </location>
</feature>
<sequence>MQSNSKQPIDLSPEPDLHPLYPTTSQISELLDPNSGLSPAQKAELVAHCLTRACAFGDISVVQHLLTDPQAQVHVDLSLRDEDGVNLISLAICGFGGDSDRDVEREECVRLLVSQGADMTADKAGWTPLHYAAILSPPTLVSYLMTHGCSPFALTERKLTPLDIVTAHSILPGKEDVALLLEEAMRSQGWTGGRMEERRRLLEQRMKKEGKKKQLREDVGKALGVTPDWWGNDSGLSDDDSDSEEDDEVDEAVYTPLPDYSSMLVFSPQLLTHIFESLVTNYPPTSKDATPANTLYMLARFAALTCDHTWLEDVIVGATDAIEETFFNRAEDLCCLVFWLYNTTIWLHLLQCDKSINEACEMLGSFEMIEEVINSVFVFIIRYAERRIDQQLDNIILSFTPMASEFEAVQFESEWSFLRPFSSTKKKAAPPPSPLLRNGNLYSPPQSPNRPLSPSHSQSSVSSRGFSSLRKTITRSRGPSSAPPLSSIFNESPPAPSPYDLTSFLTSLHLFLTLSDINPAIITQLWSQVMYWTSCETFNRIITRKMSRAVQISMNLTVIEEWIEEMGLPPGIQLHFAPVRDLLNWLQCLSSIAEFPDLVATIQTMKNINPLQMRRAVRDYKYEVNEGRMTEECIQYLTQLQKDWERHRVKLGVEAIRKEIVERDRDRDESSSIFNDAASVSGKAPSIAASSEVASSNQSIDILFDKTGDITAWEPVRPSPALGELLDSRYMLPLLFPSDPRLLAARPGKKMMFEDHNRMSIQSLNSNSDKSSSHSSVSMPWVSKDRKLRDIGVTTLQWVDGVRSAARWGRPIAHDDYEPDDKEASSTPELQGESEGVQSLNIVTHVAPLTRKPSGRAKSKPSMGEVTPIDTSFDSHIHDPR</sequence>
<evidence type="ECO:0000313" key="4">
    <source>
        <dbReference type="EMBL" id="PPQ78061.1"/>
    </source>
</evidence>
<feature type="region of interest" description="Disordered" evidence="2">
    <location>
        <begin position="1"/>
        <end position="22"/>
    </location>
</feature>
<accession>A0A409WHV3</accession>
<comment type="caution">
    <text evidence="4">The sequence shown here is derived from an EMBL/GenBank/DDBJ whole genome shotgun (WGS) entry which is preliminary data.</text>
</comment>
<evidence type="ECO:0000256" key="2">
    <source>
        <dbReference type="SAM" id="MobiDB-lite"/>
    </source>
</evidence>
<dbReference type="PANTHER" id="PTHR16027">
    <property type="entry name" value="DILUTE DOMAIN-CONTAINING PROTEIN YPR089W"/>
    <property type="match status" value="1"/>
</dbReference>
<dbReference type="AlphaFoldDB" id="A0A409WHV3"/>
<dbReference type="InterPro" id="IPR052072">
    <property type="entry name" value="Vascular_dev_regulator"/>
</dbReference>
<dbReference type="InterPro" id="IPR037986">
    <property type="entry name" value="Myo5p-like_CBD_DIL"/>
</dbReference>
<feature type="region of interest" description="Disordered" evidence="2">
    <location>
        <begin position="810"/>
        <end position="881"/>
    </location>
</feature>
<dbReference type="Pfam" id="PF01843">
    <property type="entry name" value="DIL"/>
    <property type="match status" value="1"/>
</dbReference>
<gene>
    <name evidence="4" type="ORF">CVT26_015500</name>
</gene>
<dbReference type="Pfam" id="PF12796">
    <property type="entry name" value="Ank_2"/>
    <property type="match status" value="1"/>
</dbReference>
<dbReference type="SMART" id="SM00248">
    <property type="entry name" value="ANK"/>
    <property type="match status" value="3"/>
</dbReference>
<feature type="region of interest" description="Disordered" evidence="2">
    <location>
        <begin position="423"/>
        <end position="464"/>
    </location>
</feature>
<dbReference type="SUPFAM" id="SSF48403">
    <property type="entry name" value="Ankyrin repeat"/>
    <property type="match status" value="1"/>
</dbReference>
<dbReference type="Gene3D" id="1.25.40.20">
    <property type="entry name" value="Ankyrin repeat-containing domain"/>
    <property type="match status" value="2"/>
</dbReference>
<dbReference type="PROSITE" id="PS51126">
    <property type="entry name" value="DILUTE"/>
    <property type="match status" value="1"/>
</dbReference>
<keyword evidence="1" id="KW-0040">ANK repeat</keyword>
<dbReference type="InterPro" id="IPR002110">
    <property type="entry name" value="Ankyrin_rpt"/>
</dbReference>
<evidence type="ECO:0000256" key="1">
    <source>
        <dbReference type="PROSITE-ProRule" id="PRU00023"/>
    </source>
</evidence>
<feature type="compositionally biased region" description="Acidic residues" evidence="2">
    <location>
        <begin position="236"/>
        <end position="250"/>
    </location>
</feature>
<dbReference type="InterPro" id="IPR002710">
    <property type="entry name" value="Dilute_dom"/>
</dbReference>
<proteinExistence type="predicted"/>